<gene>
    <name evidence="2" type="ORF">MAUB_64650</name>
</gene>
<accession>A0ABN5Z5F0</accession>
<proteinExistence type="predicted"/>
<evidence type="ECO:0000256" key="1">
    <source>
        <dbReference type="SAM" id="MobiDB-lite"/>
    </source>
</evidence>
<keyword evidence="2" id="KW-0614">Plasmid</keyword>
<evidence type="ECO:0000313" key="2">
    <source>
        <dbReference type="EMBL" id="BBX88264.1"/>
    </source>
</evidence>
<feature type="region of interest" description="Disordered" evidence="1">
    <location>
        <begin position="60"/>
        <end position="90"/>
    </location>
</feature>
<protein>
    <submittedName>
        <fullName evidence="2">Uncharacterized protein</fullName>
    </submittedName>
</protein>
<sequence length="90" mass="10174">MTIDTNQLHSISDLLDVTDGSLRSGTIATRLADYMHTTCTDRPRLLRGASYATGLIRLNTHNLPSDQRKPLQRPSHPDRPLTKCRGRIHR</sequence>
<name>A0ABN5Z5F0_9MYCO</name>
<organism evidence="2 3">
    <name type="scientific">Mycolicibacterium aubagnense</name>
    <dbReference type="NCBI Taxonomy" id="319707"/>
    <lineage>
        <taxon>Bacteria</taxon>
        <taxon>Bacillati</taxon>
        <taxon>Actinomycetota</taxon>
        <taxon>Actinomycetes</taxon>
        <taxon>Mycobacteriales</taxon>
        <taxon>Mycobacteriaceae</taxon>
        <taxon>Mycolicibacterium</taxon>
    </lineage>
</organism>
<dbReference type="RefSeq" id="WP_138233530.1">
    <property type="nucleotide sequence ID" value="NZ_AP022578.1"/>
</dbReference>
<evidence type="ECO:0000313" key="3">
    <source>
        <dbReference type="Proteomes" id="UP000465609"/>
    </source>
</evidence>
<reference evidence="2 3" key="1">
    <citation type="journal article" date="2019" name="Emerg. Microbes Infect.">
        <title>Comprehensive subspecies identification of 175 nontuberculous mycobacteria species based on 7547 genomic profiles.</title>
        <authorList>
            <person name="Matsumoto Y."/>
            <person name="Kinjo T."/>
            <person name="Motooka D."/>
            <person name="Nabeya D."/>
            <person name="Jung N."/>
            <person name="Uechi K."/>
            <person name="Horii T."/>
            <person name="Iida T."/>
            <person name="Fujita J."/>
            <person name="Nakamura S."/>
        </authorList>
    </citation>
    <scope>NUCLEOTIDE SEQUENCE [LARGE SCALE GENOMIC DNA]</scope>
    <source>
        <strain evidence="2 3">JCM 15296</strain>
        <plasmid evidence="2">pJCM15296</plasmid>
    </source>
</reference>
<dbReference type="EMBL" id="AP022578">
    <property type="protein sequence ID" value="BBX88264.1"/>
    <property type="molecule type" value="Genomic_DNA"/>
</dbReference>
<dbReference type="Proteomes" id="UP000465609">
    <property type="component" value="Plasmid pJCM15296"/>
</dbReference>
<keyword evidence="3" id="KW-1185">Reference proteome</keyword>
<geneLocation type="plasmid" evidence="2 3">
    <name>pJCM15296</name>
</geneLocation>